<evidence type="ECO:0000256" key="6">
    <source>
        <dbReference type="PROSITE-ProRule" id="PRU00023"/>
    </source>
</evidence>
<feature type="compositionally biased region" description="Pro residues" evidence="8">
    <location>
        <begin position="275"/>
        <end position="288"/>
    </location>
</feature>
<dbReference type="EMBL" id="JNBR01000472">
    <property type="protein sequence ID" value="OQR92247.1"/>
    <property type="molecule type" value="Genomic_DNA"/>
</dbReference>
<evidence type="ECO:0000256" key="7">
    <source>
        <dbReference type="PROSITE-ProRule" id="PRU00091"/>
    </source>
</evidence>
<evidence type="ECO:0000259" key="9">
    <source>
        <dbReference type="PROSITE" id="PS50106"/>
    </source>
</evidence>
<feature type="repeat" description="ANK" evidence="6">
    <location>
        <begin position="532"/>
        <end position="563"/>
    </location>
</feature>
<dbReference type="InterPro" id="IPR011011">
    <property type="entry name" value="Znf_FYVE_PHD"/>
</dbReference>
<dbReference type="Pfam" id="PF12796">
    <property type="entry name" value="Ank_2"/>
    <property type="match status" value="1"/>
</dbReference>
<dbReference type="InterPro" id="IPR017455">
    <property type="entry name" value="Znf_FYVE-rel"/>
</dbReference>
<evidence type="ECO:0000256" key="2">
    <source>
        <dbReference type="ARBA" id="ARBA00022737"/>
    </source>
</evidence>
<dbReference type="SUPFAM" id="SSF50156">
    <property type="entry name" value="PDZ domain-like"/>
    <property type="match status" value="1"/>
</dbReference>
<evidence type="ECO:0000313" key="11">
    <source>
        <dbReference type="EMBL" id="OQR92247.1"/>
    </source>
</evidence>
<dbReference type="InterPro" id="IPR001478">
    <property type="entry name" value="PDZ"/>
</dbReference>
<dbReference type="PROSITE" id="PS50088">
    <property type="entry name" value="ANK_REPEAT"/>
    <property type="match status" value="3"/>
</dbReference>
<evidence type="ECO:0000259" key="10">
    <source>
        <dbReference type="PROSITE" id="PS50178"/>
    </source>
</evidence>
<dbReference type="AlphaFoldDB" id="A0A1V9Z2X7"/>
<dbReference type="InterPro" id="IPR002110">
    <property type="entry name" value="Ankyrin_rpt"/>
</dbReference>
<dbReference type="PANTHER" id="PTHR24198:SF165">
    <property type="entry name" value="ANKYRIN REPEAT-CONTAINING PROTEIN-RELATED"/>
    <property type="match status" value="1"/>
</dbReference>
<dbReference type="CDD" id="cd00136">
    <property type="entry name" value="PDZ_canonical"/>
    <property type="match status" value="1"/>
</dbReference>
<feature type="repeat" description="ANK" evidence="6">
    <location>
        <begin position="492"/>
        <end position="524"/>
    </location>
</feature>
<evidence type="ECO:0000256" key="4">
    <source>
        <dbReference type="ARBA" id="ARBA00022833"/>
    </source>
</evidence>
<dbReference type="GO" id="GO:0008270">
    <property type="term" value="F:zinc ion binding"/>
    <property type="evidence" value="ECO:0007669"/>
    <property type="project" value="UniProtKB-KW"/>
</dbReference>
<feature type="compositionally biased region" description="Polar residues" evidence="8">
    <location>
        <begin position="246"/>
        <end position="255"/>
    </location>
</feature>
<keyword evidence="2" id="KW-0677">Repeat</keyword>
<keyword evidence="12" id="KW-1185">Reference proteome</keyword>
<dbReference type="SUPFAM" id="SSF57903">
    <property type="entry name" value="FYVE/PHD zinc finger"/>
    <property type="match status" value="1"/>
</dbReference>
<evidence type="ECO:0000313" key="12">
    <source>
        <dbReference type="Proteomes" id="UP000243579"/>
    </source>
</evidence>
<reference evidence="11 12" key="1">
    <citation type="journal article" date="2014" name="Genome Biol. Evol.">
        <title>The secreted proteins of Achlya hypogyna and Thraustotheca clavata identify the ancestral oomycete secretome and reveal gene acquisitions by horizontal gene transfer.</title>
        <authorList>
            <person name="Misner I."/>
            <person name="Blouin N."/>
            <person name="Leonard G."/>
            <person name="Richards T.A."/>
            <person name="Lane C.E."/>
        </authorList>
    </citation>
    <scope>NUCLEOTIDE SEQUENCE [LARGE SCALE GENOMIC DNA]</scope>
    <source>
        <strain evidence="11 12">ATCC 48635</strain>
    </source>
</reference>
<feature type="repeat" description="ANK" evidence="6">
    <location>
        <begin position="564"/>
        <end position="599"/>
    </location>
</feature>
<feature type="region of interest" description="Disordered" evidence="8">
    <location>
        <begin position="403"/>
        <end position="433"/>
    </location>
</feature>
<dbReference type="STRING" id="1202772.A0A1V9Z2X7"/>
<dbReference type="PROSITE" id="PS50106">
    <property type="entry name" value="PDZ"/>
    <property type="match status" value="1"/>
</dbReference>
<dbReference type="SUPFAM" id="SSF48403">
    <property type="entry name" value="Ankyrin repeat"/>
    <property type="match status" value="1"/>
</dbReference>
<feature type="compositionally biased region" description="Acidic residues" evidence="8">
    <location>
        <begin position="403"/>
        <end position="420"/>
    </location>
</feature>
<dbReference type="OrthoDB" id="20872at2759"/>
<feature type="compositionally biased region" description="Polar residues" evidence="8">
    <location>
        <begin position="127"/>
        <end position="147"/>
    </location>
</feature>
<evidence type="ECO:0000256" key="3">
    <source>
        <dbReference type="ARBA" id="ARBA00022771"/>
    </source>
</evidence>
<dbReference type="InterPro" id="IPR036770">
    <property type="entry name" value="Ankyrin_rpt-contain_sf"/>
</dbReference>
<dbReference type="SMART" id="SM00248">
    <property type="entry name" value="ANK"/>
    <property type="match status" value="5"/>
</dbReference>
<dbReference type="Proteomes" id="UP000243579">
    <property type="component" value="Unassembled WGS sequence"/>
</dbReference>
<dbReference type="PANTHER" id="PTHR24198">
    <property type="entry name" value="ANKYRIN REPEAT AND PROTEIN KINASE DOMAIN-CONTAINING PROTEIN"/>
    <property type="match status" value="1"/>
</dbReference>
<feature type="compositionally biased region" description="Low complexity" evidence="8">
    <location>
        <begin position="192"/>
        <end position="205"/>
    </location>
</feature>
<keyword evidence="3 7" id="KW-0863">Zinc-finger</keyword>
<dbReference type="InterPro" id="IPR036034">
    <property type="entry name" value="PDZ_sf"/>
</dbReference>
<dbReference type="InterPro" id="IPR013083">
    <property type="entry name" value="Znf_RING/FYVE/PHD"/>
</dbReference>
<name>A0A1V9Z2X7_ACHHY</name>
<keyword evidence="5 6" id="KW-0040">ANK repeat</keyword>
<dbReference type="InterPro" id="IPR000306">
    <property type="entry name" value="Znf_FYVE"/>
</dbReference>
<dbReference type="Pfam" id="PF01363">
    <property type="entry name" value="FYVE"/>
    <property type="match status" value="1"/>
</dbReference>
<dbReference type="SMART" id="SM00228">
    <property type="entry name" value="PDZ"/>
    <property type="match status" value="1"/>
</dbReference>
<feature type="domain" description="FYVE-type" evidence="10">
    <location>
        <begin position="661"/>
        <end position="733"/>
    </location>
</feature>
<dbReference type="PRINTS" id="PR01415">
    <property type="entry name" value="ANKYRIN"/>
</dbReference>
<evidence type="ECO:0000256" key="5">
    <source>
        <dbReference type="ARBA" id="ARBA00023043"/>
    </source>
</evidence>
<keyword evidence="1" id="KW-0479">Metal-binding</keyword>
<gene>
    <name evidence="11" type="ORF">ACHHYP_03921</name>
</gene>
<dbReference type="SMART" id="SM00064">
    <property type="entry name" value="FYVE"/>
    <property type="match status" value="1"/>
</dbReference>
<evidence type="ECO:0000256" key="8">
    <source>
        <dbReference type="SAM" id="MobiDB-lite"/>
    </source>
</evidence>
<feature type="compositionally biased region" description="Pro residues" evidence="8">
    <location>
        <begin position="206"/>
        <end position="222"/>
    </location>
</feature>
<feature type="compositionally biased region" description="Low complexity" evidence="8">
    <location>
        <begin position="306"/>
        <end position="323"/>
    </location>
</feature>
<dbReference type="Pfam" id="PF00023">
    <property type="entry name" value="Ank"/>
    <property type="match status" value="1"/>
</dbReference>
<comment type="caution">
    <text evidence="11">The sequence shown here is derived from an EMBL/GenBank/DDBJ whole genome shotgun (WGS) entry which is preliminary data.</text>
</comment>
<feature type="domain" description="PDZ" evidence="9">
    <location>
        <begin position="42"/>
        <end position="115"/>
    </location>
</feature>
<proteinExistence type="predicted"/>
<feature type="region of interest" description="Disordered" evidence="8">
    <location>
        <begin position="120"/>
        <end position="323"/>
    </location>
</feature>
<accession>A0A1V9Z2X7</accession>
<dbReference type="Gene3D" id="3.30.40.10">
    <property type="entry name" value="Zinc/RING finger domain, C3HC4 (zinc finger)"/>
    <property type="match status" value="1"/>
</dbReference>
<sequence>MSSWIHEQAAEYADLVNDSSFASVSGLVDDDPTEYQLIWEGGDLGVALTTNPSGSGVSVSRITGKGFPQGIKSVVPGDVLLAVNELDTLYLTLEDVVKFLQECDLPATLRLTRAENVAKHMAANPRPSATRSSVKSRPSYQRQTFTPPTKLAAPAADVVTSPTNAGRPSEPRMSERPTSSKKKGIAGAYGRTSYQQQQQTYAAPPSSKPLPKPEPVKKPTPAPAVFADESDEDEPIVLPTNVAAAPNTTLKSPFMNQDPKSADKPAPKKSILKPAPHPNAPLAKPPSPIHVADKSRFSDARPSTNSALADSLRGSSASSASNATAIAMSEHMMEKMSFNVDDELAPAPKALEPQESAIAMMDSTLDELPILDNDDVHDSFIKLVDEDAAEREMKAELDQVFEDDEDYENDIEGSDSEEEHVELPPSTRAAPYLPEPRDTAMRVQQQPPPPGPSVAMSSIHDAAAKGDLRTVLTIVRQDKSGPECLLRREPNHGHTALHLAVKSGNVPLVQMMLDQFAGMGPSTELLSVEDDKGNTALHFAATKTPHMVHLLLENGAPVNVKNSRGLTPLVIAILTNKKDDIIIVNMLLKYGANPNEIHETATIVHTAINMRLIKVAGALVKAGAKLDVEDSEGKNVFEKCSRTQLRYLLSHIYYPPTFISEKERSACMLCLKKIGFGHRKHNCTHCGRLCCSEDAGVAIPFVQFPQGFPGRIHKGAGVLEEKRCCKTCFNILRERANAAAPKSDTGGFVSRVIGVEWDEVNPNKLQKVAAPGRRRG</sequence>
<dbReference type="Gene3D" id="1.25.40.20">
    <property type="entry name" value="Ankyrin repeat-containing domain"/>
    <property type="match status" value="1"/>
</dbReference>
<keyword evidence="4" id="KW-0862">Zinc</keyword>
<organism evidence="11 12">
    <name type="scientific">Achlya hypogyna</name>
    <name type="common">Oomycete</name>
    <name type="synonym">Protoachlya hypogyna</name>
    <dbReference type="NCBI Taxonomy" id="1202772"/>
    <lineage>
        <taxon>Eukaryota</taxon>
        <taxon>Sar</taxon>
        <taxon>Stramenopiles</taxon>
        <taxon>Oomycota</taxon>
        <taxon>Saprolegniomycetes</taxon>
        <taxon>Saprolegniales</taxon>
        <taxon>Achlyaceae</taxon>
        <taxon>Achlya</taxon>
    </lineage>
</organism>
<dbReference type="Gene3D" id="2.30.42.10">
    <property type="match status" value="1"/>
</dbReference>
<dbReference type="PROSITE" id="PS50297">
    <property type="entry name" value="ANK_REP_REGION"/>
    <property type="match status" value="2"/>
</dbReference>
<dbReference type="PROSITE" id="PS50178">
    <property type="entry name" value="ZF_FYVE"/>
    <property type="match status" value="1"/>
</dbReference>
<evidence type="ECO:0000256" key="1">
    <source>
        <dbReference type="ARBA" id="ARBA00022723"/>
    </source>
</evidence>
<protein>
    <submittedName>
        <fullName evidence="11">Myosin-like protein</fullName>
    </submittedName>
</protein>